<dbReference type="OrthoDB" id="3283992at2"/>
<organism evidence="2 3">
    <name type="scientific">Spongiactinospora rosea</name>
    <dbReference type="NCBI Taxonomy" id="2248750"/>
    <lineage>
        <taxon>Bacteria</taxon>
        <taxon>Bacillati</taxon>
        <taxon>Actinomycetota</taxon>
        <taxon>Actinomycetes</taxon>
        <taxon>Streptosporangiales</taxon>
        <taxon>Streptosporangiaceae</taxon>
        <taxon>Spongiactinospora</taxon>
    </lineage>
</organism>
<dbReference type="AlphaFoldDB" id="A0A366M558"/>
<dbReference type="Proteomes" id="UP000253303">
    <property type="component" value="Unassembled WGS sequence"/>
</dbReference>
<name>A0A366M558_9ACTN</name>
<evidence type="ECO:0000313" key="3">
    <source>
        <dbReference type="Proteomes" id="UP000253303"/>
    </source>
</evidence>
<feature type="region of interest" description="Disordered" evidence="1">
    <location>
        <begin position="1"/>
        <end position="33"/>
    </location>
</feature>
<protein>
    <submittedName>
        <fullName evidence="2">Uncharacterized protein</fullName>
    </submittedName>
</protein>
<keyword evidence="3" id="KW-1185">Reference proteome</keyword>
<evidence type="ECO:0000313" key="2">
    <source>
        <dbReference type="EMBL" id="RBQ20870.1"/>
    </source>
</evidence>
<gene>
    <name evidence="2" type="ORF">DP939_07320</name>
</gene>
<dbReference type="EMBL" id="QMEY01000002">
    <property type="protein sequence ID" value="RBQ20870.1"/>
    <property type="molecule type" value="Genomic_DNA"/>
</dbReference>
<proteinExistence type="predicted"/>
<reference evidence="2 3" key="1">
    <citation type="submission" date="2018-06" db="EMBL/GenBank/DDBJ databases">
        <title>Sphaerisporangium craniellae sp. nov., isolated from a marine sponge in the South China Sea.</title>
        <authorList>
            <person name="Li L."/>
        </authorList>
    </citation>
    <scope>NUCLEOTIDE SEQUENCE [LARGE SCALE GENOMIC DNA]</scope>
    <source>
        <strain evidence="2 3">LHW63015</strain>
    </source>
</reference>
<accession>A0A366M558</accession>
<evidence type="ECO:0000256" key="1">
    <source>
        <dbReference type="SAM" id="MobiDB-lite"/>
    </source>
</evidence>
<comment type="caution">
    <text evidence="2">The sequence shown here is derived from an EMBL/GenBank/DDBJ whole genome shotgun (WGS) entry which is preliminary data.</text>
</comment>
<sequence length="79" mass="8067">MADNPKSGDQGTVARDGVVVDSDTLPGGGDAGGHLTADRILAEFLYQGEALAYCCAAAGLRPADARAVSGPPDQWLRLP</sequence>
<dbReference type="RefSeq" id="WP_113979827.1">
    <property type="nucleotide sequence ID" value="NZ_QMEY01000002.1"/>
</dbReference>